<organism evidence="3 4">
    <name type="scientific">Salininema proteolyticum</name>
    <dbReference type="NCBI Taxonomy" id="1607685"/>
    <lineage>
        <taxon>Bacteria</taxon>
        <taxon>Bacillati</taxon>
        <taxon>Actinomycetota</taxon>
        <taxon>Actinomycetes</taxon>
        <taxon>Glycomycetales</taxon>
        <taxon>Glycomycetaceae</taxon>
        <taxon>Salininema</taxon>
    </lineage>
</organism>
<keyword evidence="1" id="KW-0472">Membrane</keyword>
<feature type="transmembrane region" description="Helical" evidence="1">
    <location>
        <begin position="248"/>
        <end position="269"/>
    </location>
</feature>
<feature type="transmembrane region" description="Helical" evidence="1">
    <location>
        <begin position="128"/>
        <end position="144"/>
    </location>
</feature>
<evidence type="ECO:0000256" key="1">
    <source>
        <dbReference type="SAM" id="Phobius"/>
    </source>
</evidence>
<protein>
    <submittedName>
        <fullName evidence="3">DUF418 domain-containing protein</fullName>
    </submittedName>
</protein>
<keyword evidence="1" id="KW-0812">Transmembrane</keyword>
<accession>A0ABV8U1Y2</accession>
<feature type="transmembrane region" description="Helical" evidence="1">
    <location>
        <begin position="281"/>
        <end position="303"/>
    </location>
</feature>
<feature type="transmembrane region" description="Helical" evidence="1">
    <location>
        <begin position="355"/>
        <end position="374"/>
    </location>
</feature>
<sequence>MQTTEAPVRGTTSRPTERALAPDLARGGMLLFIAMAHGTGTALSATPGLEPEPTGVEGPVNMFLLSFVHARSFPLFALMFGYGIVQLARRQERAGVDRRGARAILLRRSAALLALGALHGTLLLSGDILGAYGILGLVFTLTLLNRSDRVHRLAPWYLALAGAVIAAYAFFTLSAWGPGDSGVPFRADPAPKPETYGEFVGENVAHWPVQTLMFLSLIFMVWIGAWAARHRILENPAPHKRRLQTVAAGGLAVSVLGALPMSLLSAGLATTNKEAASWARMLYETTGTFGGLAYAAIFALLALRIGQRRGPVVNAVAALGQRSLSGYLFQSFAWLALTMPFAIDLAERSDSPLLVGLVCGIGVWLVTLTGAELLRRKRLRGPAEALLRRVTYGRARL</sequence>
<evidence type="ECO:0000313" key="4">
    <source>
        <dbReference type="Proteomes" id="UP001595823"/>
    </source>
</evidence>
<feature type="transmembrane region" description="Helical" evidence="1">
    <location>
        <begin position="324"/>
        <end position="343"/>
    </location>
</feature>
<dbReference type="Pfam" id="PF04235">
    <property type="entry name" value="DUF418"/>
    <property type="match status" value="1"/>
</dbReference>
<name>A0ABV8U1Y2_9ACTN</name>
<dbReference type="InterPro" id="IPR007349">
    <property type="entry name" value="DUF418"/>
</dbReference>
<keyword evidence="4" id="KW-1185">Reference proteome</keyword>
<feature type="transmembrane region" description="Helical" evidence="1">
    <location>
        <begin position="105"/>
        <end position="122"/>
    </location>
</feature>
<evidence type="ECO:0000313" key="3">
    <source>
        <dbReference type="EMBL" id="MFC4337124.1"/>
    </source>
</evidence>
<reference evidence="4" key="1">
    <citation type="journal article" date="2019" name="Int. J. Syst. Evol. Microbiol.">
        <title>The Global Catalogue of Microorganisms (GCM) 10K type strain sequencing project: providing services to taxonomists for standard genome sequencing and annotation.</title>
        <authorList>
            <consortium name="The Broad Institute Genomics Platform"/>
            <consortium name="The Broad Institute Genome Sequencing Center for Infectious Disease"/>
            <person name="Wu L."/>
            <person name="Ma J."/>
        </authorList>
    </citation>
    <scope>NUCLEOTIDE SEQUENCE [LARGE SCALE GENOMIC DNA]</scope>
    <source>
        <strain evidence="4">IBRC-M 10908</strain>
    </source>
</reference>
<dbReference type="Proteomes" id="UP001595823">
    <property type="component" value="Unassembled WGS sequence"/>
</dbReference>
<dbReference type="EMBL" id="JBHSDK010000028">
    <property type="protein sequence ID" value="MFC4337124.1"/>
    <property type="molecule type" value="Genomic_DNA"/>
</dbReference>
<comment type="caution">
    <text evidence="3">The sequence shown here is derived from an EMBL/GenBank/DDBJ whole genome shotgun (WGS) entry which is preliminary data.</text>
</comment>
<feature type="transmembrane region" description="Helical" evidence="1">
    <location>
        <begin position="207"/>
        <end position="228"/>
    </location>
</feature>
<feature type="domain" description="DUF418" evidence="2">
    <location>
        <begin position="227"/>
        <end position="393"/>
    </location>
</feature>
<feature type="transmembrane region" description="Helical" evidence="1">
    <location>
        <begin position="156"/>
        <end position="176"/>
    </location>
</feature>
<feature type="transmembrane region" description="Helical" evidence="1">
    <location>
        <begin position="24"/>
        <end position="43"/>
    </location>
</feature>
<dbReference type="PANTHER" id="PTHR30590:SF2">
    <property type="entry name" value="INNER MEMBRANE PROTEIN"/>
    <property type="match status" value="1"/>
</dbReference>
<evidence type="ECO:0000259" key="2">
    <source>
        <dbReference type="Pfam" id="PF04235"/>
    </source>
</evidence>
<dbReference type="PANTHER" id="PTHR30590">
    <property type="entry name" value="INNER MEMBRANE PROTEIN"/>
    <property type="match status" value="1"/>
</dbReference>
<dbReference type="RefSeq" id="WP_380623754.1">
    <property type="nucleotide sequence ID" value="NZ_JBHSDK010000028.1"/>
</dbReference>
<dbReference type="InterPro" id="IPR052529">
    <property type="entry name" value="Bact_Transport_Assoc"/>
</dbReference>
<gene>
    <name evidence="3" type="ORF">ACFPET_18125</name>
</gene>
<feature type="transmembrane region" description="Helical" evidence="1">
    <location>
        <begin position="63"/>
        <end position="85"/>
    </location>
</feature>
<keyword evidence="1" id="KW-1133">Transmembrane helix</keyword>
<proteinExistence type="predicted"/>